<organism evidence="2 3">
    <name type="scientific">Butyricicoccus pullicaecorum</name>
    <dbReference type="NCBI Taxonomy" id="501571"/>
    <lineage>
        <taxon>Bacteria</taxon>
        <taxon>Bacillati</taxon>
        <taxon>Bacillota</taxon>
        <taxon>Clostridia</taxon>
        <taxon>Eubacteriales</taxon>
        <taxon>Butyricicoccaceae</taxon>
        <taxon>Butyricicoccus</taxon>
    </lineage>
</organism>
<dbReference type="Gene3D" id="2.180.10.10">
    <property type="entry name" value="RHS repeat-associated core"/>
    <property type="match status" value="1"/>
</dbReference>
<name>A0A1Y4LBY9_9FIRM</name>
<sequence length="278" mass="30800">MKSRRLIAALAATALTAGVTYAYTKPVQDRNQIAFWRTADGTQVDAYNIYGQPVTTYYFPSPNQPPNVIVRNAYDRDGNRLRVSRTLADGAVDLELRWTYDREGHVLSQTQTQGQDQLVTTYAYELDAQGRVVQVEEICEGQTQSTICKTYADTPDGGWCETAVYEGISILDIGGDVNPLSLLMPNEACLRFGRSETVYDAQGVVQKIIVSDDLGARTWVYAYNEQGQPTEIVEQLDGQPVGRMTIDYDADGMIAKVVLDGTLGQRTVVFQETNPIFA</sequence>
<keyword evidence="1" id="KW-0732">Signal</keyword>
<evidence type="ECO:0000313" key="3">
    <source>
        <dbReference type="Proteomes" id="UP000195897"/>
    </source>
</evidence>
<evidence type="ECO:0000256" key="1">
    <source>
        <dbReference type="SAM" id="SignalP"/>
    </source>
</evidence>
<feature type="signal peptide" evidence="1">
    <location>
        <begin position="1"/>
        <end position="22"/>
    </location>
</feature>
<evidence type="ECO:0000313" key="2">
    <source>
        <dbReference type="EMBL" id="OUP53009.1"/>
    </source>
</evidence>
<dbReference type="Proteomes" id="UP000195897">
    <property type="component" value="Unassembled WGS sequence"/>
</dbReference>
<reference evidence="3" key="1">
    <citation type="submission" date="2017-04" db="EMBL/GenBank/DDBJ databases">
        <title>Function of individual gut microbiota members based on whole genome sequencing of pure cultures obtained from chicken caecum.</title>
        <authorList>
            <person name="Medvecky M."/>
            <person name="Cejkova D."/>
            <person name="Polansky O."/>
            <person name="Karasova D."/>
            <person name="Kubasova T."/>
            <person name="Cizek A."/>
            <person name="Rychlik I."/>
        </authorList>
    </citation>
    <scope>NUCLEOTIDE SEQUENCE [LARGE SCALE GENOMIC DNA]</scope>
    <source>
        <strain evidence="3">An180</strain>
    </source>
</reference>
<feature type="chain" id="PRO_5012215433" evidence="1">
    <location>
        <begin position="23"/>
        <end position="278"/>
    </location>
</feature>
<dbReference type="AlphaFoldDB" id="A0A1Y4LBY9"/>
<comment type="caution">
    <text evidence="2">The sequence shown here is derived from an EMBL/GenBank/DDBJ whole genome shotgun (WGS) entry which is preliminary data.</text>
</comment>
<dbReference type="EMBL" id="NFKK01000006">
    <property type="protein sequence ID" value="OUP53009.1"/>
    <property type="molecule type" value="Genomic_DNA"/>
</dbReference>
<gene>
    <name evidence="2" type="ORF">B5F17_07165</name>
</gene>
<protein>
    <submittedName>
        <fullName evidence="2">Uncharacterized protein</fullName>
    </submittedName>
</protein>
<dbReference type="RefSeq" id="WP_087372388.1">
    <property type="nucleotide sequence ID" value="NZ_NFKK01000006.1"/>
</dbReference>
<accession>A0A1Y4LBY9</accession>
<proteinExistence type="predicted"/>